<accession>A0A154NYT6</accession>
<keyword evidence="2" id="KW-1185">Reference proteome</keyword>
<gene>
    <name evidence="1" type="ORF">WN55_09634</name>
</gene>
<evidence type="ECO:0000313" key="2">
    <source>
        <dbReference type="Proteomes" id="UP000076502"/>
    </source>
</evidence>
<dbReference type="AlphaFoldDB" id="A0A154NYT6"/>
<sequence>MERTDNTTNVSTFENFPLSRITQEKNSKSTNVINAINRLLNMYHSEDGIAAYERVLKTLLLLSENFDSNTQQQIISMVPLPKGATSESIKDVIYKTTGLIEVANNMYQNNVVPKDKLCTEIATEKSRLHLNQNVMAGLPTQNLKLDENFVPSVPEVFRGFPPNEISTIHSHVRNVNYVYDTLDYNIPCIESCIDARQNYLPHSDQQEGSLKHQSNLKLKWIHTPHLVYKKNSYQITTPSYQESFFNSIDDKCFQLPIDKVNNYNQWNLPTVSHMLQQNHNGLKKKLCDTSKILNIQDKTEILNFDVPSSGTSLPSSGINCCEFLYNNGQDFKNYNININESKICKIETRKRFEPELKSEQQAIQEDIYKMDVVFWNENIHTILNNQVTTEDNFTLDNFIVDKKLETSLQNFLKRADQEILIELPIFSHIKPPHTIPPAAKCRKFVTQKNLENKNQLDSLINNANNYKNPSLPKSMKKLGEKKTTGLLSVYPKSTQLQVLQKNLNIASNDLQSVKCEKKDSVENLPYKSAVKQTEQNNVNILQKTASVTELAIFKKHYYDTLLNIQKAKVAVANSLATSSVESSTKYDPYYSSRSYQQQQLLQQHGQLTVNPQFAAHTVAQSGLSNIHNASYTWMRYNDWRHPTVRQLRLPRQCFAQEKSKEVKQCVQRKKLEDIVGKLREIENGNVNN</sequence>
<name>A0A154NYT6_DUFNO</name>
<dbReference type="EMBL" id="KQ434783">
    <property type="protein sequence ID" value="KZC04835.1"/>
    <property type="molecule type" value="Genomic_DNA"/>
</dbReference>
<reference evidence="1 2" key="1">
    <citation type="submission" date="2015-07" db="EMBL/GenBank/DDBJ databases">
        <title>The genome of Dufourea novaeangliae.</title>
        <authorList>
            <person name="Pan H."/>
            <person name="Kapheim K."/>
        </authorList>
    </citation>
    <scope>NUCLEOTIDE SEQUENCE [LARGE SCALE GENOMIC DNA]</scope>
    <source>
        <strain evidence="1">0120121106</strain>
        <tissue evidence="1">Whole body</tissue>
    </source>
</reference>
<organism evidence="1 2">
    <name type="scientific">Dufourea novaeangliae</name>
    <name type="common">Sweat bee</name>
    <dbReference type="NCBI Taxonomy" id="178035"/>
    <lineage>
        <taxon>Eukaryota</taxon>
        <taxon>Metazoa</taxon>
        <taxon>Ecdysozoa</taxon>
        <taxon>Arthropoda</taxon>
        <taxon>Hexapoda</taxon>
        <taxon>Insecta</taxon>
        <taxon>Pterygota</taxon>
        <taxon>Neoptera</taxon>
        <taxon>Endopterygota</taxon>
        <taxon>Hymenoptera</taxon>
        <taxon>Apocrita</taxon>
        <taxon>Aculeata</taxon>
        <taxon>Apoidea</taxon>
        <taxon>Anthophila</taxon>
        <taxon>Halictidae</taxon>
        <taxon>Rophitinae</taxon>
        <taxon>Dufourea</taxon>
    </lineage>
</organism>
<dbReference type="Proteomes" id="UP000076502">
    <property type="component" value="Unassembled WGS sequence"/>
</dbReference>
<evidence type="ECO:0000313" key="1">
    <source>
        <dbReference type="EMBL" id="KZC04835.1"/>
    </source>
</evidence>
<dbReference type="OrthoDB" id="7571459at2759"/>
<protein>
    <submittedName>
        <fullName evidence="1">Uncharacterized protein</fullName>
    </submittedName>
</protein>
<proteinExistence type="predicted"/>